<dbReference type="SMART" id="SM00028">
    <property type="entry name" value="TPR"/>
    <property type="match status" value="3"/>
</dbReference>
<evidence type="ECO:0000256" key="2">
    <source>
        <dbReference type="ARBA" id="ARBA00022692"/>
    </source>
</evidence>
<keyword evidence="4 5" id="KW-0472">Membrane</keyword>
<feature type="transmembrane region" description="Helical" evidence="5">
    <location>
        <begin position="470"/>
        <end position="490"/>
    </location>
</feature>
<evidence type="ECO:0000313" key="6">
    <source>
        <dbReference type="EMBL" id="KAG2527019.1"/>
    </source>
</evidence>
<keyword evidence="2 5" id="KW-0812">Transmembrane</keyword>
<dbReference type="Proteomes" id="UP000285883">
    <property type="component" value="Unassembled WGS sequence"/>
</dbReference>
<dbReference type="GO" id="GO:0016020">
    <property type="term" value="C:membrane"/>
    <property type="evidence" value="ECO:0007669"/>
    <property type="project" value="UniProtKB-SubCell"/>
</dbReference>
<sequence length="499" mass="57008">MSDAFSAGFREFCGGIQHAVSLHRILLFYLKSRLICVSSVKCFVLNGLIFLGSIYFFDRAVIPVIHLFGEVLHRSFSYGTSIQVDDVRDRVDGFVFLLYQVLWMYPIYCISFILNTIWYQEIADDAYMQLHGKPSPTPVTDMIRDELYRAILVAFFLLQTVLSYLIPVIGPATSFIHLSWLYSLYCFEYKWSLAGWSLERRLAHLEQNWAYFAGFGSPFTLATFFVPNFVSKGIFALLFPVVQKEIAYLDTKARVKHSAQQVARLDRSAKTQWVATQRLTGNDAFHNGEYQQATEAYIQALTALDFGNTVEDKIACQQELQIPLTCNLAACMLMLEQWDKARQMCDQVLALDPNSVKALQQRAKAKMRLNHFDDARNDVSRAKQMARGPTTNSLDSNSEQLMSRLDKQLEDIARAELRYKHRLQQQKHFQKKMMQEAVGKLYKDKKEVDCCPSAGTPGTLQQQSFGWNSGVAWLFAMVALFLSAFSKFLVARPSKAKMS</sequence>
<gene>
    <name evidence="8" type="ORF">BBI17_002556</name>
    <name evidence="9" type="ORF">BBO99_00002603</name>
    <name evidence="7" type="ORF">JM16_002128</name>
    <name evidence="6" type="ORF">JM18_004060</name>
</gene>
<dbReference type="STRING" id="325452.A0A3R7KWR3"/>
<dbReference type="EMBL" id="JPWU03000089">
    <property type="protein sequence ID" value="KAG2527019.1"/>
    <property type="molecule type" value="Genomic_DNA"/>
</dbReference>
<evidence type="ECO:0000313" key="7">
    <source>
        <dbReference type="EMBL" id="KAG2529197.1"/>
    </source>
</evidence>
<evidence type="ECO:0000256" key="1">
    <source>
        <dbReference type="ARBA" id="ARBA00004141"/>
    </source>
</evidence>
<dbReference type="EMBL" id="JPWV03000031">
    <property type="protein sequence ID" value="KAG2529197.1"/>
    <property type="molecule type" value="Genomic_DNA"/>
</dbReference>
<accession>A0A3R7KWR3</accession>
<protein>
    <submittedName>
        <fullName evidence="9">Uncharacterized protein</fullName>
    </submittedName>
</protein>
<evidence type="ECO:0000256" key="5">
    <source>
        <dbReference type="SAM" id="Phobius"/>
    </source>
</evidence>
<dbReference type="EMBL" id="MAYM02001232">
    <property type="protein sequence ID" value="RLN21541.1"/>
    <property type="molecule type" value="Genomic_DNA"/>
</dbReference>
<dbReference type="AlphaFoldDB" id="A0A3R7KWR3"/>
<keyword evidence="10" id="KW-1185">Reference proteome</keyword>
<dbReference type="Proteomes" id="UP000785171">
    <property type="component" value="Unassembled WGS sequence"/>
</dbReference>
<dbReference type="SUPFAM" id="SSF48452">
    <property type="entry name" value="TPR-like"/>
    <property type="match status" value="1"/>
</dbReference>
<evidence type="ECO:0000313" key="10">
    <source>
        <dbReference type="Proteomes" id="UP000285624"/>
    </source>
</evidence>
<evidence type="ECO:0000256" key="3">
    <source>
        <dbReference type="ARBA" id="ARBA00022989"/>
    </source>
</evidence>
<dbReference type="GO" id="GO:0016236">
    <property type="term" value="P:macroautophagy"/>
    <property type="evidence" value="ECO:0007669"/>
    <property type="project" value="TreeGrafter"/>
</dbReference>
<dbReference type="InterPro" id="IPR019734">
    <property type="entry name" value="TPR_rpt"/>
</dbReference>
<feature type="transmembrane region" description="Helical" evidence="5">
    <location>
        <begin position="147"/>
        <end position="166"/>
    </location>
</feature>
<dbReference type="PANTHER" id="PTHR21389:SF0">
    <property type="entry name" value="ETOPOSIDE-INDUCED PROTEIN 2.4 HOMOLOG"/>
    <property type="match status" value="1"/>
</dbReference>
<dbReference type="Proteomes" id="UP000792063">
    <property type="component" value="Unassembled WGS sequence"/>
</dbReference>
<reference evidence="6" key="1">
    <citation type="journal article" date="2015" name="Genom Data">
        <title>Genome sequences of six Phytophthora species associated with forests in New Zealand.</title>
        <authorList>
            <person name="Studholme D.J."/>
            <person name="McDougal R.L."/>
            <person name="Sambles C."/>
            <person name="Hansen E."/>
            <person name="Hardy G."/>
            <person name="Grant M."/>
            <person name="Ganley R.J."/>
            <person name="Williams N.M."/>
        </authorList>
    </citation>
    <scope>NUCLEOTIDE SEQUENCE</scope>
    <source>
        <strain evidence="7">NZFS 2646</strain>
        <strain evidence="6">NZFS 3630</strain>
    </source>
</reference>
<dbReference type="PANTHER" id="PTHR21389">
    <property type="entry name" value="P53 INDUCED PROTEIN"/>
    <property type="match status" value="1"/>
</dbReference>
<reference evidence="10 11" key="2">
    <citation type="submission" date="2018-07" db="EMBL/GenBank/DDBJ databases">
        <title>Genome sequencing of oomycete isolates from Chile give support for New Zealand origin for Phytophthora kernoviae and make available the first Nothophytophthora sp. genome.</title>
        <authorList>
            <person name="Studholme D.J."/>
            <person name="Sanfuentes E."/>
            <person name="Panda P."/>
            <person name="Hill R."/>
            <person name="Sambles C."/>
            <person name="Grant M."/>
            <person name="Williams N.M."/>
            <person name="Mcdougal R.L."/>
        </authorList>
    </citation>
    <scope>NUCLEOTIDE SEQUENCE [LARGE SCALE GENOMIC DNA]</scope>
    <source>
        <strain evidence="8">Chile2</strain>
        <strain evidence="9">Chile4</strain>
    </source>
</reference>
<organism evidence="9 10">
    <name type="scientific">Phytophthora kernoviae</name>
    <dbReference type="NCBI Taxonomy" id="325452"/>
    <lineage>
        <taxon>Eukaryota</taxon>
        <taxon>Sar</taxon>
        <taxon>Stramenopiles</taxon>
        <taxon>Oomycota</taxon>
        <taxon>Peronosporomycetes</taxon>
        <taxon>Peronosporales</taxon>
        <taxon>Peronosporaceae</taxon>
        <taxon>Phytophthora</taxon>
    </lineage>
</organism>
<reference evidence="6" key="3">
    <citation type="submission" date="2020-06" db="EMBL/GenBank/DDBJ databases">
        <authorList>
            <person name="Studholme D.J."/>
        </authorList>
    </citation>
    <scope>NUCLEOTIDE SEQUENCE</scope>
    <source>
        <strain evidence="7">NZFS 2646</strain>
        <strain evidence="6">NZFS 3630</strain>
    </source>
</reference>
<comment type="caution">
    <text evidence="9">The sequence shown here is derived from an EMBL/GenBank/DDBJ whole genome shotgun (WGS) entry which is preliminary data.</text>
</comment>
<dbReference type="Proteomes" id="UP000285624">
    <property type="component" value="Unassembled WGS sequence"/>
</dbReference>
<name>A0A3R7KWR3_9STRA</name>
<dbReference type="InterPro" id="IPR011990">
    <property type="entry name" value="TPR-like_helical_dom_sf"/>
</dbReference>
<proteinExistence type="predicted"/>
<dbReference type="GO" id="GO:0005783">
    <property type="term" value="C:endoplasmic reticulum"/>
    <property type="evidence" value="ECO:0007669"/>
    <property type="project" value="TreeGrafter"/>
</dbReference>
<feature type="transmembrane region" description="Helical" evidence="5">
    <location>
        <begin position="97"/>
        <end position="119"/>
    </location>
</feature>
<evidence type="ECO:0000313" key="8">
    <source>
        <dbReference type="EMBL" id="RLN21541.1"/>
    </source>
</evidence>
<evidence type="ECO:0000313" key="11">
    <source>
        <dbReference type="Proteomes" id="UP000285883"/>
    </source>
</evidence>
<feature type="transmembrane region" description="Helical" evidence="5">
    <location>
        <begin position="34"/>
        <end position="57"/>
    </location>
</feature>
<dbReference type="InterPro" id="IPR059112">
    <property type="entry name" value="CysZ/EI24"/>
</dbReference>
<keyword evidence="3 5" id="KW-1133">Transmembrane helix</keyword>
<evidence type="ECO:0000313" key="9">
    <source>
        <dbReference type="EMBL" id="RLN82810.1"/>
    </source>
</evidence>
<dbReference type="Pfam" id="PF07264">
    <property type="entry name" value="EI24"/>
    <property type="match status" value="1"/>
</dbReference>
<evidence type="ECO:0000256" key="4">
    <source>
        <dbReference type="ARBA" id="ARBA00023136"/>
    </source>
</evidence>
<comment type="subcellular location">
    <subcellularLocation>
        <location evidence="1">Membrane</location>
        <topology evidence="1">Multi-pass membrane protein</topology>
    </subcellularLocation>
</comment>
<dbReference type="EMBL" id="MBDN02000045">
    <property type="protein sequence ID" value="RLN82810.1"/>
    <property type="molecule type" value="Genomic_DNA"/>
</dbReference>
<dbReference type="Gene3D" id="1.25.40.10">
    <property type="entry name" value="Tetratricopeptide repeat domain"/>
    <property type="match status" value="1"/>
</dbReference>